<protein>
    <recommendedName>
        <fullName evidence="2">Fungal lipase-type domain-containing protein</fullName>
    </recommendedName>
</protein>
<dbReference type="InterPro" id="IPR029058">
    <property type="entry name" value="AB_hydrolase_fold"/>
</dbReference>
<dbReference type="PANTHER" id="PTHR45856:SF24">
    <property type="entry name" value="FUNGAL LIPASE-LIKE DOMAIN-CONTAINING PROTEIN"/>
    <property type="match status" value="1"/>
</dbReference>
<evidence type="ECO:0000313" key="4">
    <source>
        <dbReference type="EMBL" id="CAD8725840.1"/>
    </source>
</evidence>
<sequence>MFSKDSIFSSAALDRAESARDSDDDHHIRSSPSLRSRSSSSSSSSSIDADLAELHARRGLSVLVHTYGSPRVGTAMFAKLYAQRVPLHWRHVMSGDIVPRVPKAFAHNWTHVGTKVLLKDNSDLIVDPTLVEEYFESSASLIRHRCFFYAASITLLYAGLFNVVPRNMLAIAVPSDVWLEVLQKSYDKLQCEPKLLTELKNLHPESAV</sequence>
<organism evidence="3">
    <name type="scientific">Erythrolobus madagascarensis</name>
    <dbReference type="NCBI Taxonomy" id="708628"/>
    <lineage>
        <taxon>Eukaryota</taxon>
        <taxon>Rhodophyta</taxon>
        <taxon>Bangiophyceae</taxon>
        <taxon>Porphyridiales</taxon>
        <taxon>Porphyridiaceae</taxon>
        <taxon>Erythrolobus</taxon>
    </lineage>
</organism>
<feature type="compositionally biased region" description="Basic and acidic residues" evidence="1">
    <location>
        <begin position="14"/>
        <end position="28"/>
    </location>
</feature>
<evidence type="ECO:0000259" key="2">
    <source>
        <dbReference type="Pfam" id="PF01764"/>
    </source>
</evidence>
<dbReference type="EMBL" id="HBFE01002884">
    <property type="protein sequence ID" value="CAD8725840.1"/>
    <property type="molecule type" value="Transcribed_RNA"/>
</dbReference>
<dbReference type="Gene3D" id="3.40.50.1820">
    <property type="entry name" value="alpha/beta hydrolase"/>
    <property type="match status" value="1"/>
</dbReference>
<feature type="compositionally biased region" description="Low complexity" evidence="1">
    <location>
        <begin position="30"/>
        <end position="45"/>
    </location>
</feature>
<dbReference type="PANTHER" id="PTHR45856">
    <property type="entry name" value="ALPHA/BETA-HYDROLASES SUPERFAMILY PROTEIN"/>
    <property type="match status" value="1"/>
</dbReference>
<dbReference type="Pfam" id="PF01764">
    <property type="entry name" value="Lipase_3"/>
    <property type="match status" value="1"/>
</dbReference>
<dbReference type="SUPFAM" id="SSF53474">
    <property type="entry name" value="alpha/beta-Hydrolases"/>
    <property type="match status" value="1"/>
</dbReference>
<evidence type="ECO:0000256" key="1">
    <source>
        <dbReference type="SAM" id="MobiDB-lite"/>
    </source>
</evidence>
<dbReference type="InterPro" id="IPR051218">
    <property type="entry name" value="Sec_MonoDiacylglyc_Lipase"/>
</dbReference>
<reference evidence="3" key="1">
    <citation type="submission" date="2021-01" db="EMBL/GenBank/DDBJ databases">
        <authorList>
            <person name="Corre E."/>
            <person name="Pelletier E."/>
            <person name="Niang G."/>
            <person name="Scheremetjew M."/>
            <person name="Finn R."/>
            <person name="Kale V."/>
            <person name="Holt S."/>
            <person name="Cochrane G."/>
            <person name="Meng A."/>
            <person name="Brown T."/>
            <person name="Cohen L."/>
        </authorList>
    </citation>
    <scope>NUCLEOTIDE SEQUENCE</scope>
    <source>
        <strain evidence="3">CCMP3276</strain>
    </source>
</reference>
<feature type="region of interest" description="Disordered" evidence="1">
    <location>
        <begin position="14"/>
        <end position="45"/>
    </location>
</feature>
<dbReference type="EMBL" id="HBFE01002883">
    <property type="protein sequence ID" value="CAD8725839.1"/>
    <property type="molecule type" value="Transcribed_RNA"/>
</dbReference>
<dbReference type="InterPro" id="IPR002921">
    <property type="entry name" value="Fungal_lipase-type"/>
</dbReference>
<evidence type="ECO:0000313" key="3">
    <source>
        <dbReference type="EMBL" id="CAD8725839.1"/>
    </source>
</evidence>
<proteinExistence type="predicted"/>
<feature type="domain" description="Fungal lipase-type" evidence="2">
    <location>
        <begin position="49"/>
        <end position="103"/>
    </location>
</feature>
<dbReference type="AlphaFoldDB" id="A0A6T9Z0T6"/>
<dbReference type="GO" id="GO:0006629">
    <property type="term" value="P:lipid metabolic process"/>
    <property type="evidence" value="ECO:0007669"/>
    <property type="project" value="InterPro"/>
</dbReference>
<name>A0A6T9Z0T6_9RHOD</name>
<accession>A0A6T9Z0T6</accession>
<gene>
    <name evidence="3" type="ORF">EMAD1354_LOCUS1919</name>
    <name evidence="4" type="ORF">EMAD1354_LOCUS1920</name>
</gene>